<dbReference type="OrthoDB" id="8526851at2"/>
<dbReference type="AlphaFoldDB" id="A0A1H5UY73"/>
<accession>A0A1H5UY73</accession>
<dbReference type="InterPro" id="IPR002514">
    <property type="entry name" value="Transposase_8"/>
</dbReference>
<dbReference type="Proteomes" id="UP000185739">
    <property type="component" value="Chromosome"/>
</dbReference>
<evidence type="ECO:0000313" key="1">
    <source>
        <dbReference type="EMBL" id="APR05399.1"/>
    </source>
</evidence>
<dbReference type="RefSeq" id="WP_075148763.1">
    <property type="nucleotide sequence ID" value="NZ_CP018839.1"/>
</dbReference>
<dbReference type="KEGG" id="tcl:Tchl_2573"/>
<evidence type="ECO:0000313" key="2">
    <source>
        <dbReference type="Proteomes" id="UP000185739"/>
    </source>
</evidence>
<dbReference type="NCBIfam" id="NF047593">
    <property type="entry name" value="IS66_ISAeme5_TnpA"/>
    <property type="match status" value="1"/>
</dbReference>
<sequence length="105" mass="11349">MSERSTFWLSHLSAIEAEGITTKAYAEREGLSPQALYQWRKRLVAGGRPSRAKLSGFVPIQIEPSVTARAGCTVVIDAQLRVECATLPGVDWLAALSAALAERGH</sequence>
<organism evidence="1 2">
    <name type="scientific">Thauera chlorobenzoica</name>
    <dbReference type="NCBI Taxonomy" id="96773"/>
    <lineage>
        <taxon>Bacteria</taxon>
        <taxon>Pseudomonadati</taxon>
        <taxon>Pseudomonadota</taxon>
        <taxon>Betaproteobacteria</taxon>
        <taxon>Rhodocyclales</taxon>
        <taxon>Zoogloeaceae</taxon>
        <taxon>Thauera</taxon>
    </lineage>
</organism>
<name>A0A1H5UY73_9RHOO</name>
<reference evidence="1 2" key="1">
    <citation type="submission" date="2016-12" db="EMBL/GenBank/DDBJ databases">
        <title>Complete genome sequence of Thauera chlorobenzoica, a Betaproteobacterium degrading haloaromatics anaerobically to CO2 and halides.</title>
        <authorList>
            <person name="Goris T."/>
            <person name="Mergelsberg M."/>
            <person name="Boll M."/>
        </authorList>
    </citation>
    <scope>NUCLEOTIDE SEQUENCE [LARGE SCALE GENOMIC DNA]</scope>
    <source>
        <strain evidence="1 2">3CB1</strain>
    </source>
</reference>
<proteinExistence type="predicted"/>
<dbReference type="STRING" id="96773.Tchl_2573"/>
<dbReference type="EMBL" id="CP018839">
    <property type="protein sequence ID" value="APR05399.1"/>
    <property type="molecule type" value="Genomic_DNA"/>
</dbReference>
<protein>
    <submittedName>
        <fullName evidence="1">Uncharacterized protein</fullName>
    </submittedName>
</protein>
<keyword evidence="2" id="KW-1185">Reference proteome</keyword>
<dbReference type="Pfam" id="PF01527">
    <property type="entry name" value="HTH_Tnp_1"/>
    <property type="match status" value="1"/>
</dbReference>
<gene>
    <name evidence="1" type="ORF">Tchl_2573</name>
</gene>